<dbReference type="PROSITE" id="PS51257">
    <property type="entry name" value="PROKAR_LIPOPROTEIN"/>
    <property type="match status" value="1"/>
</dbReference>
<protein>
    <recommendedName>
        <fullName evidence="5">Excalibur calcium-binding domain-containing protein</fullName>
    </recommendedName>
</protein>
<reference evidence="3" key="1">
    <citation type="submission" date="2022-11" db="EMBL/GenBank/DDBJ databases">
        <title>Robbsia betulipollinis sp. nov., isolated from pollen of birch (Betula pendula).</title>
        <authorList>
            <person name="Shi H."/>
            <person name="Ambika Manirajan B."/>
            <person name="Ratering S."/>
            <person name="Geissler-Plaum R."/>
            <person name="Schnell S."/>
        </authorList>
    </citation>
    <scope>NUCLEOTIDE SEQUENCE</scope>
    <source>
        <strain evidence="3">Bb-Pol-6</strain>
    </source>
</reference>
<gene>
    <name evidence="3" type="ORF">OVY01_15930</name>
</gene>
<evidence type="ECO:0000313" key="4">
    <source>
        <dbReference type="Proteomes" id="UP001082899"/>
    </source>
</evidence>
<evidence type="ECO:0000313" key="3">
    <source>
        <dbReference type="EMBL" id="MCY0388671.1"/>
    </source>
</evidence>
<proteinExistence type="predicted"/>
<accession>A0ABT3ZQ38</accession>
<feature type="region of interest" description="Disordered" evidence="1">
    <location>
        <begin position="81"/>
        <end position="108"/>
    </location>
</feature>
<dbReference type="EMBL" id="JAPMXC010000005">
    <property type="protein sequence ID" value="MCY0388671.1"/>
    <property type="molecule type" value="Genomic_DNA"/>
</dbReference>
<dbReference type="RefSeq" id="WP_267848553.1">
    <property type="nucleotide sequence ID" value="NZ_JAPMXC010000005.1"/>
</dbReference>
<feature type="chain" id="PRO_5046311493" description="Excalibur calcium-binding domain-containing protein" evidence="2">
    <location>
        <begin position="21"/>
        <end position="108"/>
    </location>
</feature>
<keyword evidence="4" id="KW-1185">Reference proteome</keyword>
<sequence>MHFPKQLLLCSALLSTLAAGGCALGPGDQASNDPPRLVNSFGSNKPNVWDFASSFGPVPSTLQAEGDSLCHKQGLKRAVGYHPKAEHPDGTSYDGGGFLCARPDTNNG</sequence>
<evidence type="ECO:0000256" key="2">
    <source>
        <dbReference type="SAM" id="SignalP"/>
    </source>
</evidence>
<evidence type="ECO:0008006" key="5">
    <source>
        <dbReference type="Google" id="ProtNLM"/>
    </source>
</evidence>
<keyword evidence="2" id="KW-0732">Signal</keyword>
<comment type="caution">
    <text evidence="3">The sequence shown here is derived from an EMBL/GenBank/DDBJ whole genome shotgun (WGS) entry which is preliminary data.</text>
</comment>
<name>A0ABT3ZQ38_9BURK</name>
<evidence type="ECO:0000256" key="1">
    <source>
        <dbReference type="SAM" id="MobiDB-lite"/>
    </source>
</evidence>
<organism evidence="3 4">
    <name type="scientific">Robbsia betulipollinis</name>
    <dbReference type="NCBI Taxonomy" id="2981849"/>
    <lineage>
        <taxon>Bacteria</taxon>
        <taxon>Pseudomonadati</taxon>
        <taxon>Pseudomonadota</taxon>
        <taxon>Betaproteobacteria</taxon>
        <taxon>Burkholderiales</taxon>
        <taxon>Burkholderiaceae</taxon>
        <taxon>Robbsia</taxon>
    </lineage>
</organism>
<dbReference type="Proteomes" id="UP001082899">
    <property type="component" value="Unassembled WGS sequence"/>
</dbReference>
<feature type="signal peptide" evidence="2">
    <location>
        <begin position="1"/>
        <end position="20"/>
    </location>
</feature>